<keyword evidence="3 4" id="KW-0067">ATP-binding</keyword>
<keyword evidence="2 4" id="KW-0547">Nucleotide-binding</keyword>
<reference evidence="6 7" key="1">
    <citation type="journal article" date="2011" name="J. Bacteriol.">
        <title>Complete genome sequence and updated annotation of Desulfovibrio alaskensis G20.</title>
        <authorList>
            <person name="Hauser L.J."/>
            <person name="Land M.L."/>
            <person name="Brown S.D."/>
            <person name="Larimer F."/>
            <person name="Keller K.L."/>
            <person name="Rapp-Giles B.J."/>
            <person name="Price M.N."/>
            <person name="Lin M."/>
            <person name="Bruce D.C."/>
            <person name="Detter J.C."/>
            <person name="Tapia R."/>
            <person name="Han C.S."/>
            <person name="Goodwin L.A."/>
            <person name="Cheng J.F."/>
            <person name="Pitluck S."/>
            <person name="Copeland A."/>
            <person name="Lucas S."/>
            <person name="Nolan M."/>
            <person name="Lapidus A.L."/>
            <person name="Palumbo A.V."/>
            <person name="Wall J.D."/>
        </authorList>
    </citation>
    <scope>NUCLEOTIDE SEQUENCE [LARGE SCALE GENOMIC DNA]</scope>
    <source>
        <strain evidence="7">ATCC BAA 1058 / DSM 17464 / G20</strain>
    </source>
</reference>
<dbReference type="eggNOG" id="COG0212">
    <property type="taxonomic scope" value="Bacteria"/>
</dbReference>
<proteinExistence type="inferred from homology"/>
<dbReference type="HOGENOM" id="CLU_066245_1_1_7"/>
<keyword evidence="5" id="KW-0460">Magnesium</keyword>
<dbReference type="EC" id="6.3.3.2" evidence="5"/>
<evidence type="ECO:0000256" key="3">
    <source>
        <dbReference type="ARBA" id="ARBA00022840"/>
    </source>
</evidence>
<comment type="catalytic activity">
    <reaction evidence="5">
        <text>(6S)-5-formyl-5,6,7,8-tetrahydrofolate + ATP = (6R)-5,10-methenyltetrahydrofolate + ADP + phosphate</text>
        <dbReference type="Rhea" id="RHEA:10488"/>
        <dbReference type="ChEBI" id="CHEBI:30616"/>
        <dbReference type="ChEBI" id="CHEBI:43474"/>
        <dbReference type="ChEBI" id="CHEBI:57455"/>
        <dbReference type="ChEBI" id="CHEBI:57457"/>
        <dbReference type="ChEBI" id="CHEBI:456216"/>
        <dbReference type="EC" id="6.3.3.2"/>
    </reaction>
</comment>
<dbReference type="GO" id="GO:0005524">
    <property type="term" value="F:ATP binding"/>
    <property type="evidence" value="ECO:0007669"/>
    <property type="project" value="UniProtKB-KW"/>
</dbReference>
<dbReference type="InterPro" id="IPR002698">
    <property type="entry name" value="FTHF_cligase"/>
</dbReference>
<dbReference type="SUPFAM" id="SSF100950">
    <property type="entry name" value="NagB/RpiA/CoA transferase-like"/>
    <property type="match status" value="1"/>
</dbReference>
<evidence type="ECO:0000256" key="4">
    <source>
        <dbReference type="PIRSR" id="PIRSR006806-1"/>
    </source>
</evidence>
<dbReference type="AlphaFoldDB" id="F9XXK8"/>
<feature type="binding site" evidence="4">
    <location>
        <position position="68"/>
    </location>
    <ligand>
        <name>substrate</name>
    </ligand>
</feature>
<feature type="binding site" evidence="4">
    <location>
        <begin position="17"/>
        <end position="21"/>
    </location>
    <ligand>
        <name>ATP</name>
        <dbReference type="ChEBI" id="CHEBI:30616"/>
    </ligand>
</feature>
<dbReference type="STRING" id="207559.Dde_4006"/>
<protein>
    <recommendedName>
        <fullName evidence="5">5-formyltetrahydrofolate cyclo-ligase</fullName>
        <ecNumber evidence="5">6.3.3.2</ecNumber>
    </recommendedName>
</protein>
<evidence type="ECO:0000313" key="7">
    <source>
        <dbReference type="Proteomes" id="UP000002710"/>
    </source>
</evidence>
<dbReference type="GO" id="GO:0030272">
    <property type="term" value="F:5-formyltetrahydrofolate cyclo-ligase activity"/>
    <property type="evidence" value="ECO:0007669"/>
    <property type="project" value="UniProtKB-EC"/>
</dbReference>
<dbReference type="Gene3D" id="3.40.50.10420">
    <property type="entry name" value="NagB/RpiA/CoA transferase-like"/>
    <property type="match status" value="1"/>
</dbReference>
<dbReference type="Pfam" id="PF01812">
    <property type="entry name" value="5-FTHF_cyc-lig"/>
    <property type="match status" value="1"/>
</dbReference>
<dbReference type="PIRSF" id="PIRSF006806">
    <property type="entry name" value="FTHF_cligase"/>
    <property type="match status" value="1"/>
</dbReference>
<dbReference type="NCBIfam" id="TIGR02727">
    <property type="entry name" value="MTHFS_bact"/>
    <property type="match status" value="1"/>
</dbReference>
<dbReference type="RefSeq" id="WP_011369289.1">
    <property type="nucleotide sequence ID" value="NC_007519.1"/>
</dbReference>
<dbReference type="InterPro" id="IPR037171">
    <property type="entry name" value="NagB/RpiA_transferase-like"/>
</dbReference>
<evidence type="ECO:0000313" key="6">
    <source>
        <dbReference type="EMBL" id="AEL79461.1"/>
    </source>
</evidence>
<name>F9XXK8_OLEA2</name>
<dbReference type="PANTHER" id="PTHR23407">
    <property type="entry name" value="ATPASE INHIBITOR/5-FORMYLTETRAHYDROFOLATE CYCLO-LIGASE"/>
    <property type="match status" value="1"/>
</dbReference>
<organism evidence="6 7">
    <name type="scientific">Oleidesulfovibrio alaskensis (strain ATCC BAA-1058 / DSM 17464 / G20)</name>
    <name type="common">Desulfovibrio alaskensis</name>
    <dbReference type="NCBI Taxonomy" id="207559"/>
    <lineage>
        <taxon>Bacteria</taxon>
        <taxon>Pseudomonadati</taxon>
        <taxon>Thermodesulfobacteriota</taxon>
        <taxon>Desulfovibrionia</taxon>
        <taxon>Desulfovibrionales</taxon>
        <taxon>Desulfovibrionaceae</taxon>
        <taxon>Oleidesulfovibrio</taxon>
    </lineage>
</organism>
<dbReference type="KEGG" id="dde:Dde_4006"/>
<evidence type="ECO:0000256" key="1">
    <source>
        <dbReference type="ARBA" id="ARBA00010638"/>
    </source>
</evidence>
<gene>
    <name evidence="6" type="ordered locus">Dde_4006</name>
</gene>
<dbReference type="GO" id="GO:0035999">
    <property type="term" value="P:tetrahydrofolate interconversion"/>
    <property type="evidence" value="ECO:0007669"/>
    <property type="project" value="TreeGrafter"/>
</dbReference>
<feature type="binding site" evidence="4">
    <location>
        <begin position="152"/>
        <end position="160"/>
    </location>
    <ligand>
        <name>ATP</name>
        <dbReference type="ChEBI" id="CHEBI:30616"/>
    </ligand>
</feature>
<comment type="similarity">
    <text evidence="1 5">Belongs to the 5-formyltetrahydrofolate cyclo-ligase family.</text>
</comment>
<evidence type="ECO:0000256" key="2">
    <source>
        <dbReference type="ARBA" id="ARBA00022741"/>
    </source>
</evidence>
<accession>F9XXK8</accession>
<sequence>MTKHQTHTGSGCPPCDKTALRRLLRARRDALEPQQAAQSAAAAQRHLLRHPVWQSAKQVLLYMPVRNETATDLLLHDAWQQGKSVLLPRCIPDCPGEMCLAPCACAADLVTGQYGIAEPDPATCPAVDVTGPSFAPQVAVIPGVGFDRAGNRLGFGAGYYDRFLALPAMQSAVLVGLAYPFQITDSLPSDPWDRPVNALCTEEGLLWL</sequence>
<evidence type="ECO:0000256" key="5">
    <source>
        <dbReference type="RuleBase" id="RU361279"/>
    </source>
</evidence>
<keyword evidence="7" id="KW-1185">Reference proteome</keyword>
<dbReference type="EMBL" id="CP000112">
    <property type="protein sequence ID" value="AEL79461.1"/>
    <property type="molecule type" value="Genomic_DNA"/>
</dbReference>
<dbReference type="PANTHER" id="PTHR23407:SF1">
    <property type="entry name" value="5-FORMYLTETRAHYDROFOLATE CYCLO-LIGASE"/>
    <property type="match status" value="1"/>
</dbReference>
<feature type="binding site" evidence="4">
    <location>
        <position position="63"/>
    </location>
    <ligand>
        <name>substrate</name>
    </ligand>
</feature>
<dbReference type="GO" id="GO:0009396">
    <property type="term" value="P:folic acid-containing compound biosynthetic process"/>
    <property type="evidence" value="ECO:0007669"/>
    <property type="project" value="TreeGrafter"/>
</dbReference>
<comment type="cofactor">
    <cofactor evidence="5">
        <name>Mg(2+)</name>
        <dbReference type="ChEBI" id="CHEBI:18420"/>
    </cofactor>
</comment>
<dbReference type="InterPro" id="IPR024185">
    <property type="entry name" value="FTHF_cligase-like_sf"/>
</dbReference>
<dbReference type="Proteomes" id="UP000002710">
    <property type="component" value="Chromosome"/>
</dbReference>
<dbReference type="GO" id="GO:0046872">
    <property type="term" value="F:metal ion binding"/>
    <property type="evidence" value="ECO:0007669"/>
    <property type="project" value="UniProtKB-KW"/>
</dbReference>
<keyword evidence="6" id="KW-0436">Ligase</keyword>
<keyword evidence="5" id="KW-0479">Metal-binding</keyword>